<dbReference type="RefSeq" id="WP_218098656.1">
    <property type="nucleotide sequence ID" value="NZ_CAJVCE010000005.1"/>
</dbReference>
<evidence type="ECO:0000256" key="1">
    <source>
        <dbReference type="ARBA" id="ARBA00004196"/>
    </source>
</evidence>
<keyword evidence="4 5" id="KW-0732">Signal</keyword>
<keyword evidence="7" id="KW-1185">Reference proteome</keyword>
<feature type="chain" id="PRO_5045391952" description="Extracellular solute-binding protein" evidence="5">
    <location>
        <begin position="21"/>
        <end position="427"/>
    </location>
</feature>
<gene>
    <name evidence="6" type="ORF">PAECIP111802_02334</name>
</gene>
<comment type="similarity">
    <text evidence="2">Belongs to the bacterial solute-binding protein 1 family.</text>
</comment>
<evidence type="ECO:0000313" key="7">
    <source>
        <dbReference type="Proteomes" id="UP000730618"/>
    </source>
</evidence>
<keyword evidence="3" id="KW-0813">Transport</keyword>
<evidence type="ECO:0000256" key="3">
    <source>
        <dbReference type="ARBA" id="ARBA00022448"/>
    </source>
</evidence>
<protein>
    <recommendedName>
        <fullName evidence="8">Extracellular solute-binding protein</fullName>
    </recommendedName>
</protein>
<accession>A0ABN7TLP4</accession>
<feature type="signal peptide" evidence="5">
    <location>
        <begin position="1"/>
        <end position="20"/>
    </location>
</feature>
<organism evidence="6 7">
    <name type="scientific">Paenibacillus allorhizosphaerae</name>
    <dbReference type="NCBI Taxonomy" id="2849866"/>
    <lineage>
        <taxon>Bacteria</taxon>
        <taxon>Bacillati</taxon>
        <taxon>Bacillota</taxon>
        <taxon>Bacilli</taxon>
        <taxon>Bacillales</taxon>
        <taxon>Paenibacillaceae</taxon>
        <taxon>Paenibacillus</taxon>
    </lineage>
</organism>
<evidence type="ECO:0000256" key="4">
    <source>
        <dbReference type="ARBA" id="ARBA00022729"/>
    </source>
</evidence>
<reference evidence="6 7" key="1">
    <citation type="submission" date="2021-06" db="EMBL/GenBank/DDBJ databases">
        <authorList>
            <person name="Criscuolo A."/>
        </authorList>
    </citation>
    <scope>NUCLEOTIDE SEQUENCE [LARGE SCALE GENOMIC DNA]</scope>
    <source>
        <strain evidence="7">CIP 111802</strain>
    </source>
</reference>
<dbReference type="InterPro" id="IPR050490">
    <property type="entry name" value="Bact_solute-bd_prot1"/>
</dbReference>
<dbReference type="PANTHER" id="PTHR43649:SF31">
    <property type="entry name" value="SN-GLYCEROL-3-PHOSPHATE-BINDING PERIPLASMIC PROTEIN UGPB"/>
    <property type="match status" value="1"/>
</dbReference>
<proteinExistence type="inferred from homology"/>
<sequence length="427" mass="47634">MIRKAMTVLLTLSFPAGALAGCAKPAAEGLPAKEGNRIEITSPVTINVLGNASMTDEAFQMLITDPVSKQYPNITVQRVKGKLEDFLSSGEVPDLITDWNGAVPNYVNFDLVEDMAPLLKRHNFDLGRFHSVYLDAIRVNADKGELYAIPYYAQLNALFYNKDLFDKFGVAYPRDGMTWEETIELGKRMTRLDNGTQIQGLNYENLTRISFPWSPDIVDKKKERANVNNEMWKKIIDLAKTIDSIPGNSPNRTFAKGEVAMFATVGDQLASIKKAVEEQLFSVGVAQYPSYKELPNKYGMADAHYIFVTKGSKNKDAAMKVIETLTSDEVQLMASKLLAKQSPLKNPDIQKAYASEFLKGVDMQSIFKSQPSPGTAFSRYYLDARSLLDKQYTLVRDSGKDSNSALRDAEETINMLLDEKKAAEVKK</sequence>
<evidence type="ECO:0000313" key="6">
    <source>
        <dbReference type="EMBL" id="CAG7637229.1"/>
    </source>
</evidence>
<evidence type="ECO:0008006" key="8">
    <source>
        <dbReference type="Google" id="ProtNLM"/>
    </source>
</evidence>
<evidence type="ECO:0000256" key="5">
    <source>
        <dbReference type="SAM" id="SignalP"/>
    </source>
</evidence>
<dbReference type="InterPro" id="IPR006059">
    <property type="entry name" value="SBP"/>
</dbReference>
<comment type="subcellular location">
    <subcellularLocation>
        <location evidence="1">Cell envelope</location>
    </subcellularLocation>
</comment>
<dbReference type="Proteomes" id="UP000730618">
    <property type="component" value="Unassembled WGS sequence"/>
</dbReference>
<dbReference type="PANTHER" id="PTHR43649">
    <property type="entry name" value="ARABINOSE-BINDING PROTEIN-RELATED"/>
    <property type="match status" value="1"/>
</dbReference>
<dbReference type="EMBL" id="CAJVCE010000005">
    <property type="protein sequence ID" value="CAG7637229.1"/>
    <property type="molecule type" value="Genomic_DNA"/>
</dbReference>
<comment type="caution">
    <text evidence="6">The sequence shown here is derived from an EMBL/GenBank/DDBJ whole genome shotgun (WGS) entry which is preliminary data.</text>
</comment>
<evidence type="ECO:0000256" key="2">
    <source>
        <dbReference type="ARBA" id="ARBA00008520"/>
    </source>
</evidence>
<dbReference type="PROSITE" id="PS51257">
    <property type="entry name" value="PROKAR_LIPOPROTEIN"/>
    <property type="match status" value="1"/>
</dbReference>
<dbReference type="Pfam" id="PF13416">
    <property type="entry name" value="SBP_bac_8"/>
    <property type="match status" value="1"/>
</dbReference>
<name>A0ABN7TLP4_9BACL</name>